<keyword evidence="1" id="KW-0812">Transmembrane</keyword>
<dbReference type="OrthoDB" id="6435932at2759"/>
<name>A0A8X6Y9I7_9ARAC</name>
<gene>
    <name evidence="2" type="ORF">TNIN_156101</name>
</gene>
<proteinExistence type="predicted"/>
<keyword evidence="1" id="KW-0472">Membrane</keyword>
<dbReference type="AlphaFoldDB" id="A0A8X6Y9I7"/>
<evidence type="ECO:0000313" key="3">
    <source>
        <dbReference type="Proteomes" id="UP000886998"/>
    </source>
</evidence>
<evidence type="ECO:0000313" key="2">
    <source>
        <dbReference type="EMBL" id="GFY67329.1"/>
    </source>
</evidence>
<reference evidence="2" key="1">
    <citation type="submission" date="2020-08" db="EMBL/GenBank/DDBJ databases">
        <title>Multicomponent nature underlies the extraordinary mechanical properties of spider dragline silk.</title>
        <authorList>
            <person name="Kono N."/>
            <person name="Nakamura H."/>
            <person name="Mori M."/>
            <person name="Yoshida Y."/>
            <person name="Ohtoshi R."/>
            <person name="Malay A.D."/>
            <person name="Moran D.A.P."/>
            <person name="Tomita M."/>
            <person name="Numata K."/>
            <person name="Arakawa K."/>
        </authorList>
    </citation>
    <scope>NUCLEOTIDE SEQUENCE</scope>
</reference>
<dbReference type="Proteomes" id="UP000886998">
    <property type="component" value="Unassembled WGS sequence"/>
</dbReference>
<dbReference type="EMBL" id="BMAV01016523">
    <property type="protein sequence ID" value="GFY67329.1"/>
    <property type="molecule type" value="Genomic_DNA"/>
</dbReference>
<organism evidence="2 3">
    <name type="scientific">Trichonephila inaurata madagascariensis</name>
    <dbReference type="NCBI Taxonomy" id="2747483"/>
    <lineage>
        <taxon>Eukaryota</taxon>
        <taxon>Metazoa</taxon>
        <taxon>Ecdysozoa</taxon>
        <taxon>Arthropoda</taxon>
        <taxon>Chelicerata</taxon>
        <taxon>Arachnida</taxon>
        <taxon>Araneae</taxon>
        <taxon>Araneomorphae</taxon>
        <taxon>Entelegynae</taxon>
        <taxon>Araneoidea</taxon>
        <taxon>Nephilidae</taxon>
        <taxon>Trichonephila</taxon>
        <taxon>Trichonephila inaurata</taxon>
    </lineage>
</organism>
<comment type="caution">
    <text evidence="2">The sequence shown here is derived from an EMBL/GenBank/DDBJ whole genome shotgun (WGS) entry which is preliminary data.</text>
</comment>
<evidence type="ECO:0000256" key="1">
    <source>
        <dbReference type="SAM" id="Phobius"/>
    </source>
</evidence>
<keyword evidence="3" id="KW-1185">Reference proteome</keyword>
<keyword evidence="1" id="KW-1133">Transmembrane helix</keyword>
<protein>
    <submittedName>
        <fullName evidence="2">Uncharacterized protein</fullName>
    </submittedName>
</protein>
<feature type="transmembrane region" description="Helical" evidence="1">
    <location>
        <begin position="58"/>
        <end position="77"/>
    </location>
</feature>
<accession>A0A8X6Y9I7</accession>
<sequence length="82" mass="9168">MTSSASMVAEASAEVGSLALTLPEDKEISTYNQQRLLILAEKGIVLTVWKITPIKRNFIFGIVGLLFTYTLMFYTLIPVERN</sequence>